<dbReference type="Proteomes" id="UP000018700">
    <property type="component" value="Chromosome"/>
</dbReference>
<gene>
    <name evidence="1" type="ORF">P856_69</name>
</gene>
<accession>V9TRX7</accession>
<organism evidence="1 2">
    <name type="scientific">Candidatus Endolissoclinum faulkneri L5</name>
    <dbReference type="NCBI Taxonomy" id="1401328"/>
    <lineage>
        <taxon>Bacteria</taxon>
        <taxon>Pseudomonadati</taxon>
        <taxon>Pseudomonadota</taxon>
        <taxon>Alphaproteobacteria</taxon>
        <taxon>Rhodospirillales</taxon>
        <taxon>Rhodospirillaceae</taxon>
        <taxon>Candidatus Endolissoclinum</taxon>
    </lineage>
</organism>
<keyword evidence="2" id="KW-1185">Reference proteome</keyword>
<proteinExistence type="predicted"/>
<protein>
    <submittedName>
        <fullName evidence="1">Uncharacterized protein</fullName>
    </submittedName>
</protein>
<reference evidence="1 2" key="1">
    <citation type="journal article" date="2013" name="PLoS ONE">
        <title>Bacterial endosymbiosis in a chordate host: long-term co-evolution and conservation of secondary metabolism.</title>
        <authorList>
            <person name="Kwan J.C."/>
            <person name="Schmidt E.W."/>
        </authorList>
    </citation>
    <scope>NUCLEOTIDE SEQUENCE [LARGE SCALE GENOMIC DNA]</scope>
    <source>
        <strain evidence="2">faulkneri L5</strain>
    </source>
</reference>
<dbReference type="AlphaFoldDB" id="V9TRX7"/>
<sequence>MARLVSIITTISPNYNIAVIIRRYCYTTIIYRFLFIHKPSTINSLLINNQYCRNNIITMNASTLATSSGKALCSCSINIA</sequence>
<dbReference type="EMBL" id="CP006745">
    <property type="protein sequence ID" value="AHC73316.1"/>
    <property type="molecule type" value="Genomic_DNA"/>
</dbReference>
<evidence type="ECO:0000313" key="1">
    <source>
        <dbReference type="EMBL" id="AHC73316.1"/>
    </source>
</evidence>
<name>V9TRX7_9PROT</name>
<dbReference type="KEGG" id="efk:P856_69"/>
<dbReference type="HOGENOM" id="CLU_2583156_0_0_5"/>
<evidence type="ECO:0000313" key="2">
    <source>
        <dbReference type="Proteomes" id="UP000018700"/>
    </source>
</evidence>